<dbReference type="Proteomes" id="UP000199103">
    <property type="component" value="Chromosome I"/>
</dbReference>
<evidence type="ECO:0000256" key="1">
    <source>
        <dbReference type="SAM" id="MobiDB-lite"/>
    </source>
</evidence>
<evidence type="ECO:0000256" key="2">
    <source>
        <dbReference type="SAM" id="Phobius"/>
    </source>
</evidence>
<protein>
    <recommendedName>
        <fullName evidence="5">Capsular polysaccharide biosynthesis protein</fullName>
    </recommendedName>
</protein>
<keyword evidence="2" id="KW-0812">Transmembrane</keyword>
<evidence type="ECO:0008006" key="5">
    <source>
        <dbReference type="Google" id="ProtNLM"/>
    </source>
</evidence>
<feature type="transmembrane region" description="Helical" evidence="2">
    <location>
        <begin position="12"/>
        <end position="32"/>
    </location>
</feature>
<keyword evidence="2" id="KW-1133">Transmembrane helix</keyword>
<evidence type="ECO:0000313" key="4">
    <source>
        <dbReference type="Proteomes" id="UP000199103"/>
    </source>
</evidence>
<keyword evidence="2" id="KW-0472">Membrane</keyword>
<dbReference type="STRING" id="630515.SAMN04489812_2082"/>
<accession>A0A1H1SP47</accession>
<reference evidence="3 4" key="1">
    <citation type="submission" date="2016-10" db="EMBL/GenBank/DDBJ databases">
        <authorList>
            <person name="de Groot N.N."/>
        </authorList>
    </citation>
    <scope>NUCLEOTIDE SEQUENCE [LARGE SCALE GENOMIC DNA]</scope>
    <source>
        <strain evidence="3 4">DSM 21800</strain>
    </source>
</reference>
<gene>
    <name evidence="3" type="ORF">SAMN04489812_2082</name>
</gene>
<name>A0A1H1SP47_9ACTN</name>
<dbReference type="AlphaFoldDB" id="A0A1H1SP47"/>
<evidence type="ECO:0000313" key="3">
    <source>
        <dbReference type="EMBL" id="SDS49618.1"/>
    </source>
</evidence>
<feature type="region of interest" description="Disordered" evidence="1">
    <location>
        <begin position="204"/>
        <end position="264"/>
    </location>
</feature>
<dbReference type="EMBL" id="LT629772">
    <property type="protein sequence ID" value="SDS49618.1"/>
    <property type="molecule type" value="Genomic_DNA"/>
</dbReference>
<feature type="transmembrane region" description="Helical" evidence="2">
    <location>
        <begin position="171"/>
        <end position="192"/>
    </location>
</feature>
<sequence length="264" mass="27812">MTLSETLRGLLRRWYVVLVGLLLAGVAGYGTWTHISPTYVRSASQLLLPGTGSLPPGENNPYLYLGGLVQATEVVARVAASNDAVSAIVDEHPGTQITVVRDPSTSGPVILITVMANSDQVAADAIDKVVAQTPVELARLQDTKSIQAKNRISVRTLTVDQQPTLEQRKRLVATGGATAGIVAVSLLLASLLDGLLMRRRRKVGNSSASDRGVDPGEQTASADDLDGARSIASPAEGEPLKAADADDESEAQQAKVLESATRRR</sequence>
<keyword evidence="4" id="KW-1185">Reference proteome</keyword>
<organism evidence="3 4">
    <name type="scientific">Microlunatus soli</name>
    <dbReference type="NCBI Taxonomy" id="630515"/>
    <lineage>
        <taxon>Bacteria</taxon>
        <taxon>Bacillati</taxon>
        <taxon>Actinomycetota</taxon>
        <taxon>Actinomycetes</taxon>
        <taxon>Propionibacteriales</taxon>
        <taxon>Propionibacteriaceae</taxon>
        <taxon>Microlunatus</taxon>
    </lineage>
</organism>
<proteinExistence type="predicted"/>